<evidence type="ECO:0000313" key="3">
    <source>
        <dbReference type="Proteomes" id="UP000636800"/>
    </source>
</evidence>
<proteinExistence type="predicted"/>
<evidence type="ECO:0000313" key="2">
    <source>
        <dbReference type="EMBL" id="KAG0451407.1"/>
    </source>
</evidence>
<dbReference type="Proteomes" id="UP000636800">
    <property type="component" value="Unassembled WGS sequence"/>
</dbReference>
<protein>
    <submittedName>
        <fullName evidence="2">Uncharacterized protein</fullName>
    </submittedName>
</protein>
<organism evidence="2 3">
    <name type="scientific">Vanilla planifolia</name>
    <name type="common">Vanilla</name>
    <dbReference type="NCBI Taxonomy" id="51239"/>
    <lineage>
        <taxon>Eukaryota</taxon>
        <taxon>Viridiplantae</taxon>
        <taxon>Streptophyta</taxon>
        <taxon>Embryophyta</taxon>
        <taxon>Tracheophyta</taxon>
        <taxon>Spermatophyta</taxon>
        <taxon>Magnoliopsida</taxon>
        <taxon>Liliopsida</taxon>
        <taxon>Asparagales</taxon>
        <taxon>Orchidaceae</taxon>
        <taxon>Vanilloideae</taxon>
        <taxon>Vanilleae</taxon>
        <taxon>Vanilla</taxon>
    </lineage>
</organism>
<dbReference type="EMBL" id="JADCNL010000059">
    <property type="protein sequence ID" value="KAG0451407.1"/>
    <property type="molecule type" value="Genomic_DNA"/>
</dbReference>
<keyword evidence="3" id="KW-1185">Reference proteome</keyword>
<sequence length="53" mass="5155">MAAGNSVGCRGGGHCATGLIGSGVDGRSAAVGRRDVNGRGTVSRTKAQQARAV</sequence>
<feature type="compositionally biased region" description="Polar residues" evidence="1">
    <location>
        <begin position="40"/>
        <end position="53"/>
    </location>
</feature>
<dbReference type="OrthoDB" id="1928179at2759"/>
<feature type="region of interest" description="Disordered" evidence="1">
    <location>
        <begin position="23"/>
        <end position="53"/>
    </location>
</feature>
<reference evidence="2 3" key="1">
    <citation type="journal article" date="2020" name="Nat. Food">
        <title>A phased Vanilla planifolia genome enables genetic improvement of flavour and production.</title>
        <authorList>
            <person name="Hasing T."/>
            <person name="Tang H."/>
            <person name="Brym M."/>
            <person name="Khazi F."/>
            <person name="Huang T."/>
            <person name="Chambers A.H."/>
        </authorList>
    </citation>
    <scope>NUCLEOTIDE SEQUENCE [LARGE SCALE GENOMIC DNA]</scope>
    <source>
        <tissue evidence="2">Leaf</tissue>
    </source>
</reference>
<gene>
    <name evidence="2" type="ORF">HPP92_026422</name>
</gene>
<dbReference type="AlphaFoldDB" id="A0A835PJJ2"/>
<evidence type="ECO:0000256" key="1">
    <source>
        <dbReference type="SAM" id="MobiDB-lite"/>
    </source>
</evidence>
<name>A0A835PJJ2_VANPL</name>
<comment type="caution">
    <text evidence="2">The sequence shown here is derived from an EMBL/GenBank/DDBJ whole genome shotgun (WGS) entry which is preliminary data.</text>
</comment>
<accession>A0A835PJJ2</accession>